<evidence type="ECO:0000256" key="5">
    <source>
        <dbReference type="ARBA" id="ARBA00022837"/>
    </source>
</evidence>
<comment type="cofactor">
    <cofactor evidence="1">
        <name>Ca(2+)</name>
        <dbReference type="ChEBI" id="CHEBI:29108"/>
    </cofactor>
</comment>
<evidence type="ECO:0000256" key="2">
    <source>
        <dbReference type="ARBA" id="ARBA00005028"/>
    </source>
</evidence>
<dbReference type="Pfam" id="PF01263">
    <property type="entry name" value="Aldose_epim"/>
    <property type="match status" value="1"/>
</dbReference>
<organism evidence="11 12">
    <name type="scientific">Odoribacter splanchnicus</name>
    <dbReference type="NCBI Taxonomy" id="28118"/>
    <lineage>
        <taxon>Bacteria</taxon>
        <taxon>Pseudomonadati</taxon>
        <taxon>Bacteroidota</taxon>
        <taxon>Bacteroidia</taxon>
        <taxon>Bacteroidales</taxon>
        <taxon>Odoribacteraceae</taxon>
        <taxon>Odoribacter</taxon>
    </lineage>
</organism>
<evidence type="ECO:0000256" key="6">
    <source>
        <dbReference type="ARBA" id="ARBA00023235"/>
    </source>
</evidence>
<comment type="subunit">
    <text evidence="4">Monomer.</text>
</comment>
<protein>
    <recommendedName>
        <fullName evidence="8">Aldose 1-epimerase</fullName>
        <ecNumber evidence="8">5.1.3.3</ecNumber>
    </recommendedName>
</protein>
<dbReference type="PANTHER" id="PTHR10091">
    <property type="entry name" value="ALDOSE-1-EPIMERASE"/>
    <property type="match status" value="1"/>
</dbReference>
<gene>
    <name evidence="11" type="ORF">DWW57_03730</name>
</gene>
<dbReference type="UniPathway" id="UPA00242"/>
<comment type="catalytic activity">
    <reaction evidence="8">
        <text>alpha-D-glucose = beta-D-glucose</text>
        <dbReference type="Rhea" id="RHEA:10264"/>
        <dbReference type="ChEBI" id="CHEBI:15903"/>
        <dbReference type="ChEBI" id="CHEBI:17925"/>
        <dbReference type="EC" id="5.1.3.3"/>
    </reaction>
</comment>
<feature type="binding site" evidence="10">
    <location>
        <begin position="176"/>
        <end position="178"/>
    </location>
    <ligand>
        <name>beta-D-galactose</name>
        <dbReference type="ChEBI" id="CHEBI:27667"/>
    </ligand>
</feature>
<dbReference type="NCBIfam" id="NF008277">
    <property type="entry name" value="PRK11055.1"/>
    <property type="match status" value="1"/>
</dbReference>
<evidence type="ECO:0000313" key="12">
    <source>
        <dbReference type="Proteomes" id="UP000284243"/>
    </source>
</evidence>
<dbReference type="GO" id="GO:0030246">
    <property type="term" value="F:carbohydrate binding"/>
    <property type="evidence" value="ECO:0007669"/>
    <property type="project" value="InterPro"/>
</dbReference>
<dbReference type="Gene3D" id="2.70.98.10">
    <property type="match status" value="1"/>
</dbReference>
<accession>A0A412TWL6</accession>
<evidence type="ECO:0000256" key="7">
    <source>
        <dbReference type="ARBA" id="ARBA00023277"/>
    </source>
</evidence>
<name>A0A412TWL6_9BACT</name>
<evidence type="ECO:0000256" key="10">
    <source>
        <dbReference type="PIRSR" id="PIRSR005096-3"/>
    </source>
</evidence>
<dbReference type="GO" id="GO:0005737">
    <property type="term" value="C:cytoplasm"/>
    <property type="evidence" value="ECO:0007669"/>
    <property type="project" value="TreeGrafter"/>
</dbReference>
<sequence length="347" mass="38463">MIESRQVTVTGVNAPVTVFKVINTQGYYTELCNYGASVLSIIVPDRQGKADDVLLGYPKLSDHILDGPYLGKTLGRFAGRIAKGKFTLNGQSYQLDINNGPNHLHGGAQGLSFRLWEYRQCSENSLRFTTTAQHLEDGYPGDCAISVEYTWTEDNTLIIDYHGTPTADSILNLSNHSYFNLAGTPTILGHQLRIHANEYLPLNADSIPEFPARSVSDSPMDFRVFTPIGTKMNGLHPQLAIDRGYNHCWLVDPAAQSETIPAVELACPENGRLLQIFSDYPGAVVYCGNYFDGRQMDKNQHPLNAYAGIAIEMQYYPNSPNMPGVPSCIVHKGETSHHRIRYGFKSC</sequence>
<evidence type="ECO:0000256" key="3">
    <source>
        <dbReference type="ARBA" id="ARBA00006206"/>
    </source>
</evidence>
<dbReference type="RefSeq" id="WP_087394323.1">
    <property type="nucleotide sequence ID" value="NZ_JADNDE010000091.1"/>
</dbReference>
<dbReference type="AlphaFoldDB" id="A0A412TWL6"/>
<evidence type="ECO:0000313" key="11">
    <source>
        <dbReference type="EMBL" id="RGU58173.1"/>
    </source>
</evidence>
<keyword evidence="7 8" id="KW-0119">Carbohydrate metabolism</keyword>
<dbReference type="GO" id="GO:0006006">
    <property type="term" value="P:glucose metabolic process"/>
    <property type="evidence" value="ECO:0007669"/>
    <property type="project" value="TreeGrafter"/>
</dbReference>
<dbReference type="GO" id="GO:0004034">
    <property type="term" value="F:aldose 1-epimerase activity"/>
    <property type="evidence" value="ECO:0007669"/>
    <property type="project" value="UniProtKB-EC"/>
</dbReference>
<dbReference type="InterPro" id="IPR015443">
    <property type="entry name" value="Aldose_1-epimerase"/>
</dbReference>
<dbReference type="InterPro" id="IPR008183">
    <property type="entry name" value="Aldose_1/G6P_1-epimerase"/>
</dbReference>
<dbReference type="GO" id="GO:0033499">
    <property type="term" value="P:galactose catabolic process via UDP-galactose, Leloir pathway"/>
    <property type="evidence" value="ECO:0007669"/>
    <property type="project" value="TreeGrafter"/>
</dbReference>
<dbReference type="Proteomes" id="UP000284243">
    <property type="component" value="Unassembled WGS sequence"/>
</dbReference>
<evidence type="ECO:0000256" key="8">
    <source>
        <dbReference type="PIRNR" id="PIRNR005096"/>
    </source>
</evidence>
<comment type="pathway">
    <text evidence="2 8">Carbohydrate metabolism; hexose metabolism.</text>
</comment>
<keyword evidence="6 8" id="KW-0413">Isomerase</keyword>
<comment type="similarity">
    <text evidence="3 8">Belongs to the aldose epimerase family.</text>
</comment>
<evidence type="ECO:0000256" key="9">
    <source>
        <dbReference type="PIRSR" id="PIRSR005096-1"/>
    </source>
</evidence>
<dbReference type="InterPro" id="IPR011013">
    <property type="entry name" value="Gal_mutarotase_sf_dom"/>
</dbReference>
<feature type="active site" description="Proton acceptor" evidence="9">
    <location>
        <position position="312"/>
    </location>
</feature>
<dbReference type="InterPro" id="IPR014718">
    <property type="entry name" value="GH-type_carb-bd"/>
</dbReference>
<dbReference type="EMBL" id="QRYC01000003">
    <property type="protein sequence ID" value="RGU58173.1"/>
    <property type="molecule type" value="Genomic_DNA"/>
</dbReference>
<dbReference type="EC" id="5.1.3.3" evidence="8"/>
<dbReference type="PANTHER" id="PTHR10091:SF0">
    <property type="entry name" value="GALACTOSE MUTAROTASE"/>
    <property type="match status" value="1"/>
</dbReference>
<proteinExistence type="inferred from homology"/>
<keyword evidence="5" id="KW-0106">Calcium</keyword>
<dbReference type="PIRSF" id="PIRSF005096">
    <property type="entry name" value="GALM"/>
    <property type="match status" value="1"/>
</dbReference>
<dbReference type="InterPro" id="IPR047215">
    <property type="entry name" value="Galactose_mutarotase-like"/>
</dbReference>
<evidence type="ECO:0000256" key="4">
    <source>
        <dbReference type="ARBA" id="ARBA00011245"/>
    </source>
</evidence>
<dbReference type="SUPFAM" id="SSF74650">
    <property type="entry name" value="Galactose mutarotase-like"/>
    <property type="match status" value="1"/>
</dbReference>
<dbReference type="CDD" id="cd09019">
    <property type="entry name" value="galactose_mutarotase_like"/>
    <property type="match status" value="1"/>
</dbReference>
<reference evidence="11 12" key="1">
    <citation type="submission" date="2018-08" db="EMBL/GenBank/DDBJ databases">
        <title>A genome reference for cultivated species of the human gut microbiota.</title>
        <authorList>
            <person name="Zou Y."/>
            <person name="Xue W."/>
            <person name="Luo G."/>
        </authorList>
    </citation>
    <scope>NUCLEOTIDE SEQUENCE [LARGE SCALE GENOMIC DNA]</scope>
    <source>
        <strain evidence="11 12">AF16-14</strain>
    </source>
</reference>
<comment type="caution">
    <text evidence="11">The sequence shown here is derived from an EMBL/GenBank/DDBJ whole genome shotgun (WGS) entry which is preliminary data.</text>
</comment>
<evidence type="ECO:0000256" key="1">
    <source>
        <dbReference type="ARBA" id="ARBA00001913"/>
    </source>
</evidence>
<feature type="active site" description="Proton donor" evidence="9">
    <location>
        <position position="176"/>
    </location>
</feature>